<keyword evidence="2" id="KW-1185">Reference proteome</keyword>
<evidence type="ECO:0000313" key="2">
    <source>
        <dbReference type="Proteomes" id="UP000000849"/>
    </source>
</evidence>
<name>D5UKX6_CELFN</name>
<gene>
    <name evidence="1" type="ordered locus">Cfla_1039</name>
</gene>
<dbReference type="GO" id="GO:0003989">
    <property type="term" value="F:acetyl-CoA carboxylase activity"/>
    <property type="evidence" value="ECO:0007669"/>
    <property type="project" value="InterPro"/>
</dbReference>
<protein>
    <recommendedName>
        <fullName evidence="3">Acyl-CoA carboxylase epsilon subunit</fullName>
    </recommendedName>
</protein>
<evidence type="ECO:0008006" key="3">
    <source>
        <dbReference type="Google" id="ProtNLM"/>
    </source>
</evidence>
<reference evidence="1 2" key="1">
    <citation type="journal article" date="2010" name="Stand. Genomic Sci.">
        <title>Complete genome sequence of Cellulomonas flavigena type strain (134).</title>
        <authorList>
            <person name="Abt B."/>
            <person name="Foster B."/>
            <person name="Lapidus A."/>
            <person name="Clum A."/>
            <person name="Sun H."/>
            <person name="Pukall R."/>
            <person name="Lucas S."/>
            <person name="Glavina Del Rio T."/>
            <person name="Nolan M."/>
            <person name="Tice H."/>
            <person name="Cheng J.F."/>
            <person name="Pitluck S."/>
            <person name="Liolios K."/>
            <person name="Ivanova N."/>
            <person name="Mavromatis K."/>
            <person name="Ovchinnikova G."/>
            <person name="Pati A."/>
            <person name="Goodwin L."/>
            <person name="Chen A."/>
            <person name="Palaniappan K."/>
            <person name="Land M."/>
            <person name="Hauser L."/>
            <person name="Chang Y.J."/>
            <person name="Jeffries C.D."/>
            <person name="Rohde M."/>
            <person name="Goker M."/>
            <person name="Woyke T."/>
            <person name="Bristow J."/>
            <person name="Eisen J.A."/>
            <person name="Markowitz V."/>
            <person name="Hugenholtz P."/>
            <person name="Kyrpides N.C."/>
            <person name="Klenk H.P."/>
        </authorList>
    </citation>
    <scope>NUCLEOTIDE SEQUENCE [LARGE SCALE GENOMIC DNA]</scope>
    <source>
        <strain evidence="2">ATCC 482 / DSM 20109 / BCRC 11376 / JCM 18109 / NBRC 3775 / NCIMB 8073 / NRS 134</strain>
    </source>
</reference>
<dbReference type="EMBL" id="CP001964">
    <property type="protein sequence ID" value="ADG73944.1"/>
    <property type="molecule type" value="Genomic_DNA"/>
</dbReference>
<dbReference type="InterPro" id="IPR032716">
    <property type="entry name" value="ACC_epsilon"/>
</dbReference>
<dbReference type="Proteomes" id="UP000000849">
    <property type="component" value="Chromosome"/>
</dbReference>
<dbReference type="AlphaFoldDB" id="D5UKX6"/>
<proteinExistence type="predicted"/>
<dbReference type="HOGENOM" id="CLU_175330_4_0_11"/>
<organism evidence="1 2">
    <name type="scientific">Cellulomonas flavigena (strain ATCC 482 / DSM 20109 / BCRC 11376 / JCM 18109 / NBRC 3775 / NCIMB 8073 / NRS 134)</name>
    <dbReference type="NCBI Taxonomy" id="446466"/>
    <lineage>
        <taxon>Bacteria</taxon>
        <taxon>Bacillati</taxon>
        <taxon>Actinomycetota</taxon>
        <taxon>Actinomycetes</taxon>
        <taxon>Micrococcales</taxon>
        <taxon>Cellulomonadaceae</taxon>
        <taxon>Cellulomonas</taxon>
    </lineage>
</organism>
<dbReference type="Pfam" id="PF13822">
    <property type="entry name" value="ACC_epsilon"/>
    <property type="match status" value="1"/>
</dbReference>
<dbReference type="GO" id="GO:0004658">
    <property type="term" value="F:propionyl-CoA carboxylase activity"/>
    <property type="evidence" value="ECO:0007669"/>
    <property type="project" value="InterPro"/>
</dbReference>
<evidence type="ECO:0000313" key="1">
    <source>
        <dbReference type="EMBL" id="ADG73944.1"/>
    </source>
</evidence>
<sequence>MSGDVDAAVAPAQDPHVQVVRGTPDEDELAALVAGLVAAAASRAPQEETPDEHARAARARWVAPGRLRGTSLPTRGPDAWRWSLR</sequence>
<accession>D5UKX6</accession>
<dbReference type="KEGG" id="cfl:Cfla_1039"/>
<dbReference type="STRING" id="446466.Cfla_1039"/>
<dbReference type="RefSeq" id="WP_013116278.1">
    <property type="nucleotide sequence ID" value="NC_014151.1"/>
</dbReference>